<organism evidence="1 2">
    <name type="scientific">Aminicella lysinilytica</name>
    <dbReference type="NCBI Taxonomy" id="433323"/>
    <lineage>
        <taxon>Bacteria</taxon>
        <taxon>Bacillati</taxon>
        <taxon>Bacillota</taxon>
        <taxon>Clostridia</taxon>
        <taxon>Peptostreptococcales</taxon>
        <taxon>Anaerovoracaceae</taxon>
        <taxon>Aminicella</taxon>
    </lineage>
</organism>
<sequence length="88" mass="10076">MGNEQFEYFVKVGIGANTGSMTGAGSFVRKWYELIKRCIYGKFTSKGSYRPGLTYCYTNGKSVKGKAWTYSKKYKRMILKSMPESKVR</sequence>
<protein>
    <submittedName>
        <fullName evidence="1">Uncharacterized protein</fullName>
    </submittedName>
</protein>
<evidence type="ECO:0000313" key="2">
    <source>
        <dbReference type="Proteomes" id="UP000295500"/>
    </source>
</evidence>
<gene>
    <name evidence="1" type="ORF">EV211_1506</name>
</gene>
<dbReference type="Proteomes" id="UP000295500">
    <property type="component" value="Unassembled WGS sequence"/>
</dbReference>
<dbReference type="AlphaFoldDB" id="A0A4R6PWW5"/>
<evidence type="ECO:0000313" key="1">
    <source>
        <dbReference type="EMBL" id="TDP48628.1"/>
    </source>
</evidence>
<name>A0A4R6PWW5_9FIRM</name>
<dbReference type="RefSeq" id="WP_133529240.1">
    <property type="nucleotide sequence ID" value="NZ_SNXO01000050.1"/>
</dbReference>
<keyword evidence="2" id="KW-1185">Reference proteome</keyword>
<comment type="caution">
    <text evidence="1">The sequence shown here is derived from an EMBL/GenBank/DDBJ whole genome shotgun (WGS) entry which is preliminary data.</text>
</comment>
<accession>A0A4R6PWW5</accession>
<dbReference type="EMBL" id="SNXO01000050">
    <property type="protein sequence ID" value="TDP48628.1"/>
    <property type="molecule type" value="Genomic_DNA"/>
</dbReference>
<reference evidence="1 2" key="1">
    <citation type="submission" date="2019-03" db="EMBL/GenBank/DDBJ databases">
        <title>Genomic Encyclopedia of Type Strains, Phase IV (KMG-IV): sequencing the most valuable type-strain genomes for metagenomic binning, comparative biology and taxonomic classification.</title>
        <authorList>
            <person name="Goeker M."/>
        </authorList>
    </citation>
    <scope>NUCLEOTIDE SEQUENCE [LARGE SCALE GENOMIC DNA]</scope>
    <source>
        <strain evidence="1 2">DSM 28287</strain>
    </source>
</reference>
<proteinExistence type="predicted"/>